<comment type="caution">
    <text evidence="3">The sequence shown here is derived from an EMBL/GenBank/DDBJ whole genome shotgun (WGS) entry which is preliminary data.</text>
</comment>
<dbReference type="SUPFAM" id="SSF88874">
    <property type="entry name" value="Receptor-binding domain of short tail fibre protein gp12"/>
    <property type="match status" value="1"/>
</dbReference>
<dbReference type="CDD" id="cd22641">
    <property type="entry name" value="C24-like"/>
    <property type="match status" value="1"/>
</dbReference>
<organism evidence="3 4">
    <name type="scientific">Sinobacterium caligoides</name>
    <dbReference type="NCBI Taxonomy" id="933926"/>
    <lineage>
        <taxon>Bacteria</taxon>
        <taxon>Pseudomonadati</taxon>
        <taxon>Pseudomonadota</taxon>
        <taxon>Gammaproteobacteria</taxon>
        <taxon>Cellvibrionales</taxon>
        <taxon>Spongiibacteraceae</taxon>
        <taxon>Sinobacterium</taxon>
    </lineage>
</organism>
<dbReference type="Proteomes" id="UP000275394">
    <property type="component" value="Unassembled WGS sequence"/>
</dbReference>
<keyword evidence="1" id="KW-0378">Hydrolase</keyword>
<evidence type="ECO:0000313" key="4">
    <source>
        <dbReference type="Proteomes" id="UP000275394"/>
    </source>
</evidence>
<evidence type="ECO:0000313" key="3">
    <source>
        <dbReference type="EMBL" id="ROS05145.1"/>
    </source>
</evidence>
<dbReference type="AlphaFoldDB" id="A0A3N2E0P7"/>
<keyword evidence="3" id="KW-0430">Lectin</keyword>
<dbReference type="GO" id="GO:0030246">
    <property type="term" value="F:carbohydrate binding"/>
    <property type="evidence" value="ECO:0007669"/>
    <property type="project" value="UniProtKB-KW"/>
</dbReference>
<accession>A0A3N2E0P7</accession>
<dbReference type="InterPro" id="IPR013320">
    <property type="entry name" value="ConA-like_dom_sf"/>
</dbReference>
<dbReference type="GO" id="GO:0005576">
    <property type="term" value="C:extracellular region"/>
    <property type="evidence" value="ECO:0007669"/>
    <property type="project" value="InterPro"/>
</dbReference>
<dbReference type="RefSeq" id="WP_123711084.1">
    <property type="nucleotide sequence ID" value="NZ_RKHR01000003.1"/>
</dbReference>
<gene>
    <name evidence="3" type="ORF">EDC56_0674</name>
</gene>
<dbReference type="InterPro" id="IPR036573">
    <property type="entry name" value="CBM_sf_5/12"/>
</dbReference>
<dbReference type="GO" id="GO:0005975">
    <property type="term" value="P:carbohydrate metabolic process"/>
    <property type="evidence" value="ECO:0007669"/>
    <property type="project" value="InterPro"/>
</dbReference>
<dbReference type="InterPro" id="IPR003610">
    <property type="entry name" value="CBM5/12"/>
</dbReference>
<dbReference type="SMART" id="SM00495">
    <property type="entry name" value="ChtBD3"/>
    <property type="match status" value="1"/>
</dbReference>
<dbReference type="CDD" id="cd12215">
    <property type="entry name" value="ChiC_BD"/>
    <property type="match status" value="1"/>
</dbReference>
<dbReference type="EMBL" id="RKHR01000003">
    <property type="protein sequence ID" value="ROS05145.1"/>
    <property type="molecule type" value="Genomic_DNA"/>
</dbReference>
<dbReference type="OrthoDB" id="6174642at2"/>
<proteinExistence type="predicted"/>
<reference evidence="3 4" key="1">
    <citation type="submission" date="2018-11" db="EMBL/GenBank/DDBJ databases">
        <title>Genomic Encyclopedia of Type Strains, Phase IV (KMG-IV): sequencing the most valuable type-strain genomes for metagenomic binning, comparative biology and taxonomic classification.</title>
        <authorList>
            <person name="Goeker M."/>
        </authorList>
    </citation>
    <scope>NUCLEOTIDE SEQUENCE [LARGE SCALE GENOMIC DNA]</scope>
    <source>
        <strain evidence="3 4">DSM 100316</strain>
    </source>
</reference>
<dbReference type="GO" id="GO:0004553">
    <property type="term" value="F:hydrolase activity, hydrolyzing O-glycosyl compounds"/>
    <property type="evidence" value="ECO:0007669"/>
    <property type="project" value="InterPro"/>
</dbReference>
<keyword evidence="4" id="KW-1185">Reference proteome</keyword>
<dbReference type="Gene3D" id="2.10.10.20">
    <property type="entry name" value="Carbohydrate-binding module superfamily 5/12"/>
    <property type="match status" value="1"/>
</dbReference>
<protein>
    <submittedName>
        <fullName evidence="3">Concanavalin A-like lectin/glucanase superfamily protein</fullName>
    </submittedName>
</protein>
<sequence>MNSNKQPKKYTLNGEDVALDTSTVDDSRFGRCVTLTQGDSLSFGKPTDIGFSVTEFTSTIWLKLSSKGSIFDYLGPSGFGCNSQGRLTLLWQTIGDSHTLSYGVWYHLSLVKSSDQVSLYVNGKLATSLKVPSQWNSAVIYNKGDIVLLNDKIYSCQWWSKGDSPDNPAGIESYVWEENNDSAINQWESDRDDYFDKCDYSCLDGELHLSSQNFYPFALQANEIYDDFFSALPPVVESCSDIYPFDINIFASGAVEAENCLFIDPDENTNSVLNITNINHDDIVVLARSGAVSAYNYHFSIRFRNKTFRKDAEVIVSALDAGAASWDISSAIQDPIDGSWSVYFLCLSDMTIASNATLSFVLGYKSACGTLGARSTHIALYYQNAQFVAGGNVHGDRFKQVDILNLADNNAYVRQVSEKVAKTNSFVDGVEFELKNQVDKLKSYMLADSKEEKIGYVADAASNSGKLTDFVEAINLLVQHGINLDNEVDLRATMYESKFDALERLYPLAVSLGAPQSVVCDDFSDISIFIFNRSDFKLELAVENLHSVIEIAIPLGDDVESLVASGAGDSAGSFEYVNAGKGSSVTGELTKDTSSPKRVAFAFKAGVGSYIAANSFIEIKIKDLFANRHIGSSFITVNLSNIPNYCDNSFSCVVTKTERDLSCLLGGGNVAIGKDKPCNNVKLDVAGDIASDNLKVNNAIVTSRVSTNDLISCNVDTDFLDAIDISSSNNIDTKTLCASGRISDENGMLLAVPIGGIIMWSPRPISNHEEGDSNLIPPGFNVCDGSNNTPDLREKFIVAAGASADKVSPNRFSTPLLDENREEYEYQLGSMSGENRVSLTPEQMPEHKHTGVVHDTNINKGDGWAWKLMHPTTYATHVDNGNHNTIYDRNAQNFIATLNECIHLTHSHEFSINNSGGGQSHENRPAYYSLLFIQRVE</sequence>
<dbReference type="SUPFAM" id="SSF49899">
    <property type="entry name" value="Concanavalin A-like lectins/glucanases"/>
    <property type="match status" value="1"/>
</dbReference>
<dbReference type="SUPFAM" id="SSF51055">
    <property type="entry name" value="Carbohydrate binding domain"/>
    <property type="match status" value="1"/>
</dbReference>
<name>A0A3N2E0P7_9GAMM</name>
<evidence type="ECO:0000256" key="1">
    <source>
        <dbReference type="ARBA" id="ARBA00022801"/>
    </source>
</evidence>
<dbReference type="Pfam" id="PF13385">
    <property type="entry name" value="Laminin_G_3"/>
    <property type="match status" value="1"/>
</dbReference>
<feature type="domain" description="Chitin-binding type-3" evidence="2">
    <location>
        <begin position="132"/>
        <end position="179"/>
    </location>
</feature>
<evidence type="ECO:0000259" key="2">
    <source>
        <dbReference type="SMART" id="SM00495"/>
    </source>
</evidence>